<protein>
    <submittedName>
        <fullName evidence="2">Ribonuclease H domain-containing protein</fullName>
    </submittedName>
</protein>
<accession>A0ABQ5H9C8</accession>
<feature type="non-terminal residue" evidence="2">
    <location>
        <position position="218"/>
    </location>
</feature>
<keyword evidence="3" id="KW-1185">Reference proteome</keyword>
<organism evidence="2 3">
    <name type="scientific">Tanacetum coccineum</name>
    <dbReference type="NCBI Taxonomy" id="301880"/>
    <lineage>
        <taxon>Eukaryota</taxon>
        <taxon>Viridiplantae</taxon>
        <taxon>Streptophyta</taxon>
        <taxon>Embryophyta</taxon>
        <taxon>Tracheophyta</taxon>
        <taxon>Spermatophyta</taxon>
        <taxon>Magnoliopsida</taxon>
        <taxon>eudicotyledons</taxon>
        <taxon>Gunneridae</taxon>
        <taxon>Pentapetalae</taxon>
        <taxon>asterids</taxon>
        <taxon>campanulids</taxon>
        <taxon>Asterales</taxon>
        <taxon>Asteraceae</taxon>
        <taxon>Asteroideae</taxon>
        <taxon>Anthemideae</taxon>
        <taxon>Anthemidinae</taxon>
        <taxon>Tanacetum</taxon>
    </lineage>
</organism>
<evidence type="ECO:0000259" key="1">
    <source>
        <dbReference type="Pfam" id="PF13456"/>
    </source>
</evidence>
<dbReference type="Proteomes" id="UP001151760">
    <property type="component" value="Unassembled WGS sequence"/>
</dbReference>
<sequence>MTTMDIDDDTMLLLSEQRHELTAAIAADTDLDFAYHLQLQEAITASQTTTTEVPEPPSGIAHLLASEIDSFNRDYNDRELAKNEMRKMHENVNMLLHDQLFAREVMDVNEHEWHERGDLFEKPFKNGAGNGDEVFRVYCKGILSEENVGGVGRVRVGGIGVAICDTRDSCVFEVKKGVTVSAEDILELKSVIEGLSVAVSLGLRRVRVFCDTNAVYGY</sequence>
<proteinExistence type="predicted"/>
<evidence type="ECO:0000313" key="3">
    <source>
        <dbReference type="Proteomes" id="UP001151760"/>
    </source>
</evidence>
<gene>
    <name evidence="2" type="ORF">Tco_1058607</name>
</gene>
<dbReference type="InterPro" id="IPR002156">
    <property type="entry name" value="RNaseH_domain"/>
</dbReference>
<dbReference type="EMBL" id="BQNB010019341">
    <property type="protein sequence ID" value="GJT84265.1"/>
    <property type="molecule type" value="Genomic_DNA"/>
</dbReference>
<evidence type="ECO:0000313" key="2">
    <source>
        <dbReference type="EMBL" id="GJT84265.1"/>
    </source>
</evidence>
<comment type="caution">
    <text evidence="2">The sequence shown here is derived from an EMBL/GenBank/DDBJ whole genome shotgun (WGS) entry which is preliminary data.</text>
</comment>
<name>A0ABQ5H9C8_9ASTR</name>
<dbReference type="Pfam" id="PF13456">
    <property type="entry name" value="RVT_3"/>
    <property type="match status" value="1"/>
</dbReference>
<feature type="domain" description="RNase H type-1" evidence="1">
    <location>
        <begin position="155"/>
        <end position="216"/>
    </location>
</feature>
<reference evidence="2" key="2">
    <citation type="submission" date="2022-01" db="EMBL/GenBank/DDBJ databases">
        <authorList>
            <person name="Yamashiro T."/>
            <person name="Shiraishi A."/>
            <person name="Satake H."/>
            <person name="Nakayama K."/>
        </authorList>
    </citation>
    <scope>NUCLEOTIDE SEQUENCE</scope>
</reference>
<reference evidence="2" key="1">
    <citation type="journal article" date="2022" name="Int. J. Mol. Sci.">
        <title>Draft Genome of Tanacetum Coccineum: Genomic Comparison of Closely Related Tanacetum-Family Plants.</title>
        <authorList>
            <person name="Yamashiro T."/>
            <person name="Shiraishi A."/>
            <person name="Nakayama K."/>
            <person name="Satake H."/>
        </authorList>
    </citation>
    <scope>NUCLEOTIDE SEQUENCE</scope>
</reference>